<dbReference type="PRINTS" id="PR00465">
    <property type="entry name" value="EP450IV"/>
</dbReference>
<protein>
    <submittedName>
        <fullName evidence="7 9">Cytochrome P450</fullName>
    </submittedName>
</protein>
<organism evidence="7">
    <name type="scientific">Mytilinidion resinicola</name>
    <dbReference type="NCBI Taxonomy" id="574789"/>
    <lineage>
        <taxon>Eukaryota</taxon>
        <taxon>Fungi</taxon>
        <taxon>Dikarya</taxon>
        <taxon>Ascomycota</taxon>
        <taxon>Pezizomycotina</taxon>
        <taxon>Dothideomycetes</taxon>
        <taxon>Pleosporomycetidae</taxon>
        <taxon>Mytilinidiales</taxon>
        <taxon>Mytilinidiaceae</taxon>
        <taxon>Mytilinidion</taxon>
    </lineage>
</organism>
<sequence length="526" mass="58834">MSALTSTALAAAITMAATIYGALHVLLHATQDAREPPPVPASIPFISSMIGLSKKKSKYYTELRERYNLPIYTIRLPGARLYVINATSLIPSVQRQHKVLAFPPLEAKLAMNVCGSSKTANDILNTNVNGDEGFWGYSVTHYKALHPALFPGPGLDAMNRVMAQKVMASLDRIQTSKVIKLFDFIKQEITLATTDSVYGPQNPFQDPAIVDSFWKFQEGLMGLLMGFLPSILARDSFQAREFIAKRFIGYFQNGSYEEGSALIRARYEHSVDHKIPLEDIARFETAGAIAILTNTSPACFWLVYHLYSDQTALEDCRQEVSRILSEDTSMTKDGEVRKIFTLDMSQVKMSCPMMLSSLQEVLRLHSVGISTRLVMEDHMLDDKFLLKKGATVMIPAPVQHKNTSIWGQDAQSFNHRRFLPRERRHNSTAFRGFGGGTTLCPGRHFASTEILAFTALLILRFDMLPVEGKWKHLTTDKAGLWEVTPIPDDDIEVRLSPRAGWDKSVQWNILITDSDKAMPLAAEDAE</sequence>
<evidence type="ECO:0000256" key="2">
    <source>
        <dbReference type="ARBA" id="ARBA00010617"/>
    </source>
</evidence>
<comment type="cofactor">
    <cofactor evidence="1 5">
        <name>heme</name>
        <dbReference type="ChEBI" id="CHEBI:30413"/>
    </cofactor>
</comment>
<proteinExistence type="inferred from homology"/>
<dbReference type="GO" id="GO:0020037">
    <property type="term" value="F:heme binding"/>
    <property type="evidence" value="ECO:0007669"/>
    <property type="project" value="InterPro"/>
</dbReference>
<accession>A0A6A6Y0G0</accession>
<dbReference type="Pfam" id="PF00067">
    <property type="entry name" value="p450"/>
    <property type="match status" value="1"/>
</dbReference>
<keyword evidence="3 5" id="KW-0479">Metal-binding</keyword>
<dbReference type="GeneID" id="54454263"/>
<keyword evidence="5 6" id="KW-0349">Heme</keyword>
<evidence type="ECO:0000256" key="6">
    <source>
        <dbReference type="RuleBase" id="RU000461"/>
    </source>
</evidence>
<dbReference type="PROSITE" id="PS00086">
    <property type="entry name" value="CYTOCHROME_P450"/>
    <property type="match status" value="1"/>
</dbReference>
<dbReference type="SUPFAM" id="SSF48264">
    <property type="entry name" value="Cytochrome P450"/>
    <property type="match status" value="1"/>
</dbReference>
<dbReference type="AlphaFoldDB" id="A0A6A6Y0G0"/>
<keyword evidence="6" id="KW-0560">Oxidoreductase</keyword>
<dbReference type="InterPro" id="IPR002403">
    <property type="entry name" value="Cyt_P450_E_grp-IV"/>
</dbReference>
<name>A0A6A6Y0G0_9PEZI</name>
<gene>
    <name evidence="7 9" type="ORF">BDZ99DRAFT_213018</name>
</gene>
<dbReference type="GO" id="GO:0005506">
    <property type="term" value="F:iron ion binding"/>
    <property type="evidence" value="ECO:0007669"/>
    <property type="project" value="InterPro"/>
</dbReference>
<dbReference type="PANTHER" id="PTHR47582">
    <property type="entry name" value="P450, PUTATIVE (EUROFUNG)-RELATED"/>
    <property type="match status" value="1"/>
</dbReference>
<reference evidence="7 9" key="1">
    <citation type="journal article" date="2020" name="Stud. Mycol.">
        <title>101 Dothideomycetes genomes: a test case for predicting lifestyles and emergence of pathogens.</title>
        <authorList>
            <person name="Haridas S."/>
            <person name="Albert R."/>
            <person name="Binder M."/>
            <person name="Bloem J."/>
            <person name="Labutti K."/>
            <person name="Salamov A."/>
            <person name="Andreopoulos B."/>
            <person name="Baker S."/>
            <person name="Barry K."/>
            <person name="Bills G."/>
            <person name="Bluhm B."/>
            <person name="Cannon C."/>
            <person name="Castanera R."/>
            <person name="Culley D."/>
            <person name="Daum C."/>
            <person name="Ezra D."/>
            <person name="Gonzalez J."/>
            <person name="Henrissat B."/>
            <person name="Kuo A."/>
            <person name="Liang C."/>
            <person name="Lipzen A."/>
            <person name="Lutzoni F."/>
            <person name="Magnuson J."/>
            <person name="Mondo S."/>
            <person name="Nolan M."/>
            <person name="Ohm R."/>
            <person name="Pangilinan J."/>
            <person name="Park H.-J."/>
            <person name="Ramirez L."/>
            <person name="Alfaro M."/>
            <person name="Sun H."/>
            <person name="Tritt A."/>
            <person name="Yoshinaga Y."/>
            <person name="Zwiers L.-H."/>
            <person name="Turgeon B."/>
            <person name="Goodwin S."/>
            <person name="Spatafora J."/>
            <person name="Crous P."/>
            <person name="Grigoriev I."/>
        </authorList>
    </citation>
    <scope>NUCLEOTIDE SEQUENCE</scope>
    <source>
        <strain evidence="7 9">CBS 304.34</strain>
    </source>
</reference>
<feature type="binding site" description="axial binding residue" evidence="5">
    <location>
        <position position="440"/>
    </location>
    <ligand>
        <name>heme</name>
        <dbReference type="ChEBI" id="CHEBI:30413"/>
    </ligand>
    <ligandPart>
        <name>Fe</name>
        <dbReference type="ChEBI" id="CHEBI:18248"/>
    </ligandPart>
</feature>
<evidence type="ECO:0000313" key="8">
    <source>
        <dbReference type="Proteomes" id="UP000504636"/>
    </source>
</evidence>
<evidence type="ECO:0000256" key="1">
    <source>
        <dbReference type="ARBA" id="ARBA00001971"/>
    </source>
</evidence>
<comment type="similarity">
    <text evidence="2 6">Belongs to the cytochrome P450 family.</text>
</comment>
<dbReference type="PANTHER" id="PTHR47582:SF1">
    <property type="entry name" value="P450, PUTATIVE (EUROFUNG)-RELATED"/>
    <property type="match status" value="1"/>
</dbReference>
<dbReference type="Proteomes" id="UP000504636">
    <property type="component" value="Unplaced"/>
</dbReference>
<evidence type="ECO:0000256" key="3">
    <source>
        <dbReference type="ARBA" id="ARBA00022723"/>
    </source>
</evidence>
<reference evidence="9" key="3">
    <citation type="submission" date="2025-04" db="UniProtKB">
        <authorList>
            <consortium name="RefSeq"/>
        </authorList>
    </citation>
    <scope>IDENTIFICATION</scope>
    <source>
        <strain evidence="9">CBS 304.34</strain>
    </source>
</reference>
<dbReference type="InterPro" id="IPR036396">
    <property type="entry name" value="Cyt_P450_sf"/>
</dbReference>
<reference evidence="9" key="2">
    <citation type="submission" date="2020-04" db="EMBL/GenBank/DDBJ databases">
        <authorList>
            <consortium name="NCBI Genome Project"/>
        </authorList>
    </citation>
    <scope>NUCLEOTIDE SEQUENCE</scope>
    <source>
        <strain evidence="9">CBS 304.34</strain>
    </source>
</reference>
<dbReference type="RefSeq" id="XP_033569002.1">
    <property type="nucleotide sequence ID" value="XM_033713370.1"/>
</dbReference>
<dbReference type="EMBL" id="MU003726">
    <property type="protein sequence ID" value="KAF2802038.1"/>
    <property type="molecule type" value="Genomic_DNA"/>
</dbReference>
<dbReference type="OrthoDB" id="3366823at2759"/>
<evidence type="ECO:0000256" key="5">
    <source>
        <dbReference type="PIRSR" id="PIRSR602403-1"/>
    </source>
</evidence>
<dbReference type="InterPro" id="IPR017972">
    <property type="entry name" value="Cyt_P450_CS"/>
</dbReference>
<dbReference type="GO" id="GO:0016705">
    <property type="term" value="F:oxidoreductase activity, acting on paired donors, with incorporation or reduction of molecular oxygen"/>
    <property type="evidence" value="ECO:0007669"/>
    <property type="project" value="InterPro"/>
</dbReference>
<dbReference type="Gene3D" id="1.10.630.10">
    <property type="entry name" value="Cytochrome P450"/>
    <property type="match status" value="1"/>
</dbReference>
<evidence type="ECO:0000256" key="4">
    <source>
        <dbReference type="ARBA" id="ARBA00023004"/>
    </source>
</evidence>
<dbReference type="InterPro" id="IPR001128">
    <property type="entry name" value="Cyt_P450"/>
</dbReference>
<evidence type="ECO:0000313" key="7">
    <source>
        <dbReference type="EMBL" id="KAF2802038.1"/>
    </source>
</evidence>
<evidence type="ECO:0000313" key="9">
    <source>
        <dbReference type="RefSeq" id="XP_033569002.1"/>
    </source>
</evidence>
<dbReference type="CDD" id="cd11040">
    <property type="entry name" value="CYP7_CYP8-like"/>
    <property type="match status" value="1"/>
</dbReference>
<dbReference type="GO" id="GO:0004497">
    <property type="term" value="F:monooxygenase activity"/>
    <property type="evidence" value="ECO:0007669"/>
    <property type="project" value="UniProtKB-KW"/>
</dbReference>
<keyword evidence="6" id="KW-0503">Monooxygenase</keyword>
<dbReference type="InterPro" id="IPR053007">
    <property type="entry name" value="CYP450_monoxygenase_sec-met"/>
</dbReference>
<keyword evidence="8" id="KW-1185">Reference proteome</keyword>
<keyword evidence="4 5" id="KW-0408">Iron</keyword>